<comment type="similarity">
    <text evidence="1">Belongs to the cyclin family.</text>
</comment>
<dbReference type="InterPro" id="IPR013763">
    <property type="entry name" value="Cyclin-like_dom"/>
</dbReference>
<dbReference type="WBParaSite" id="MCU_007709-RB">
    <property type="protein sequence ID" value="MCU_007709-RB"/>
    <property type="gene ID" value="MCU_007709"/>
</dbReference>
<dbReference type="InterPro" id="IPR039361">
    <property type="entry name" value="Cyclin"/>
</dbReference>
<protein>
    <submittedName>
        <fullName evidence="5">CYCLIN domain-containing protein</fullName>
    </submittedName>
</protein>
<evidence type="ECO:0000313" key="3">
    <source>
        <dbReference type="EMBL" id="VDD83077.1"/>
    </source>
</evidence>
<accession>A0A0R3UMU1</accession>
<dbReference type="AlphaFoldDB" id="A0A0R3UMU1"/>
<dbReference type="SUPFAM" id="SSF47954">
    <property type="entry name" value="Cyclin-like"/>
    <property type="match status" value="1"/>
</dbReference>
<gene>
    <name evidence="3" type="ORF">MCOS_LOCUS9080</name>
</gene>
<evidence type="ECO:0000313" key="5">
    <source>
        <dbReference type="WBParaSite" id="MCU_007709-RB"/>
    </source>
</evidence>
<dbReference type="EMBL" id="UXSR01005636">
    <property type="protein sequence ID" value="VDD83077.1"/>
    <property type="molecule type" value="Genomic_DNA"/>
</dbReference>
<reference evidence="5" key="2">
    <citation type="submission" date="2019-11" db="UniProtKB">
        <authorList>
            <consortium name="WormBaseParasite"/>
        </authorList>
    </citation>
    <scope>IDENTIFICATION</scope>
</reference>
<name>A0A0R3UMU1_MESCO</name>
<dbReference type="Gene3D" id="1.10.472.10">
    <property type="entry name" value="Cyclin-like"/>
    <property type="match status" value="2"/>
</dbReference>
<evidence type="ECO:0000259" key="2">
    <source>
        <dbReference type="SMART" id="SM00385"/>
    </source>
</evidence>
<dbReference type="OrthoDB" id="769138at2759"/>
<keyword evidence="1" id="KW-0195">Cyclin</keyword>
<evidence type="ECO:0000313" key="4">
    <source>
        <dbReference type="Proteomes" id="UP000267029"/>
    </source>
</evidence>
<organism evidence="3 4">
    <name type="scientific">Mesocestoides corti</name>
    <name type="common">Flatworm</name>
    <dbReference type="NCBI Taxonomy" id="53468"/>
    <lineage>
        <taxon>Eukaryota</taxon>
        <taxon>Metazoa</taxon>
        <taxon>Spiralia</taxon>
        <taxon>Lophotrochozoa</taxon>
        <taxon>Platyhelminthes</taxon>
        <taxon>Cestoda</taxon>
        <taxon>Eucestoda</taxon>
        <taxon>Cyclophyllidea</taxon>
        <taxon>Mesocestoididae</taxon>
        <taxon>Mesocestoides</taxon>
    </lineage>
</organism>
<dbReference type="PANTHER" id="PTHR10177">
    <property type="entry name" value="CYCLINS"/>
    <property type="match status" value="1"/>
</dbReference>
<keyword evidence="4" id="KW-1185">Reference proteome</keyword>
<sequence length="380" mass="41478">MLATATRGPLSSYMSLLTASPSMPPSFASHDWGNSGRVSHGQESFPYRNGAFACPMRTGCGGFTPVQARETSLSIYRDCALAQLLALEDQVFADVSPLLYVDPVSEDKVDASMRDVSLTRLRSLHRAYYDLSPVVFCKAVCLVDTFITRVKVKPKYMMCVAAACYYIASKFETGKQTQLTVESLVCLTRCGGSSSDLVRMVDIILTKIGPSKVAAIGASAATALDFLSLFLNPDEEHSEYSSLPTFLVRQLEIALCSTSSALFRPSCLALALLALYTENAPLVCTEDSESPAFHSLQRITLNYLFTLANHYNVGWVDVDTCSRVLLDNGTLESYSVSPSKSPIMSSEVVWNLSRRTRLNLLGSTQPSLRTITEGVGEEDE</sequence>
<dbReference type="Proteomes" id="UP000267029">
    <property type="component" value="Unassembled WGS sequence"/>
</dbReference>
<feature type="domain" description="Cyclin-like" evidence="2">
    <location>
        <begin position="119"/>
        <end position="206"/>
    </location>
</feature>
<dbReference type="Pfam" id="PF00134">
    <property type="entry name" value="Cyclin_N"/>
    <property type="match status" value="1"/>
</dbReference>
<evidence type="ECO:0000256" key="1">
    <source>
        <dbReference type="RuleBase" id="RU000383"/>
    </source>
</evidence>
<dbReference type="InterPro" id="IPR006671">
    <property type="entry name" value="Cyclin_N"/>
</dbReference>
<dbReference type="SMART" id="SM00385">
    <property type="entry name" value="CYCLIN"/>
    <property type="match status" value="1"/>
</dbReference>
<dbReference type="STRING" id="53468.A0A0R3UMU1"/>
<dbReference type="InterPro" id="IPR036915">
    <property type="entry name" value="Cyclin-like_sf"/>
</dbReference>
<reference evidence="3 4" key="1">
    <citation type="submission" date="2018-10" db="EMBL/GenBank/DDBJ databases">
        <authorList>
            <consortium name="Pathogen Informatics"/>
        </authorList>
    </citation>
    <scope>NUCLEOTIDE SEQUENCE [LARGE SCALE GENOMIC DNA]</scope>
</reference>
<proteinExistence type="inferred from homology"/>